<protein>
    <recommendedName>
        <fullName evidence="1">Reverse transcriptase domain-containing protein</fullName>
    </recommendedName>
</protein>
<gene>
    <name evidence="2" type="ORF">HHI36_009253</name>
</gene>
<evidence type="ECO:0000259" key="1">
    <source>
        <dbReference type="PROSITE" id="PS50878"/>
    </source>
</evidence>
<feature type="domain" description="Reverse transcriptase" evidence="1">
    <location>
        <begin position="1"/>
        <end position="127"/>
    </location>
</feature>
<dbReference type="Pfam" id="PF00078">
    <property type="entry name" value="RVT_1"/>
    <property type="match status" value="1"/>
</dbReference>
<dbReference type="AlphaFoldDB" id="A0ABD2MV64"/>
<dbReference type="GO" id="GO:0071897">
    <property type="term" value="P:DNA biosynthetic process"/>
    <property type="evidence" value="ECO:0007669"/>
    <property type="project" value="UniProtKB-ARBA"/>
</dbReference>
<dbReference type="SUPFAM" id="SSF56672">
    <property type="entry name" value="DNA/RNA polymerases"/>
    <property type="match status" value="1"/>
</dbReference>
<dbReference type="InterPro" id="IPR043502">
    <property type="entry name" value="DNA/RNA_pol_sf"/>
</dbReference>
<accession>A0ABD2MV64</accession>
<reference evidence="2 3" key="1">
    <citation type="journal article" date="2021" name="BMC Biol.">
        <title>Horizontally acquired antibacterial genes associated with adaptive radiation of ladybird beetles.</title>
        <authorList>
            <person name="Li H.S."/>
            <person name="Tang X.F."/>
            <person name="Huang Y.H."/>
            <person name="Xu Z.Y."/>
            <person name="Chen M.L."/>
            <person name="Du X.Y."/>
            <person name="Qiu B.Y."/>
            <person name="Chen P.T."/>
            <person name="Zhang W."/>
            <person name="Slipinski A."/>
            <person name="Escalona H.E."/>
            <person name="Waterhouse R.M."/>
            <person name="Zwick A."/>
            <person name="Pang H."/>
        </authorList>
    </citation>
    <scope>NUCLEOTIDE SEQUENCE [LARGE SCALE GENOMIC DNA]</scope>
    <source>
        <strain evidence="2">SYSU2018</strain>
    </source>
</reference>
<evidence type="ECO:0000313" key="2">
    <source>
        <dbReference type="EMBL" id="KAL3270197.1"/>
    </source>
</evidence>
<dbReference type="Proteomes" id="UP001516400">
    <property type="component" value="Unassembled WGS sequence"/>
</dbReference>
<proteinExistence type="predicted"/>
<dbReference type="PANTHER" id="PTHR33332">
    <property type="entry name" value="REVERSE TRANSCRIPTASE DOMAIN-CONTAINING PROTEIN"/>
    <property type="match status" value="1"/>
</dbReference>
<keyword evidence="3" id="KW-1185">Reference proteome</keyword>
<dbReference type="InterPro" id="IPR000477">
    <property type="entry name" value="RT_dom"/>
</dbReference>
<dbReference type="EMBL" id="JABFTP020000021">
    <property type="protein sequence ID" value="KAL3270197.1"/>
    <property type="molecule type" value="Genomic_DNA"/>
</dbReference>
<organism evidence="2 3">
    <name type="scientific">Cryptolaemus montrouzieri</name>
    <dbReference type="NCBI Taxonomy" id="559131"/>
    <lineage>
        <taxon>Eukaryota</taxon>
        <taxon>Metazoa</taxon>
        <taxon>Ecdysozoa</taxon>
        <taxon>Arthropoda</taxon>
        <taxon>Hexapoda</taxon>
        <taxon>Insecta</taxon>
        <taxon>Pterygota</taxon>
        <taxon>Neoptera</taxon>
        <taxon>Endopterygota</taxon>
        <taxon>Coleoptera</taxon>
        <taxon>Polyphaga</taxon>
        <taxon>Cucujiformia</taxon>
        <taxon>Coccinelloidea</taxon>
        <taxon>Coccinellidae</taxon>
        <taxon>Scymninae</taxon>
        <taxon>Scymnini</taxon>
        <taxon>Cryptolaemus</taxon>
    </lineage>
</organism>
<evidence type="ECO:0000313" key="3">
    <source>
        <dbReference type="Proteomes" id="UP001516400"/>
    </source>
</evidence>
<dbReference type="PROSITE" id="PS50878">
    <property type="entry name" value="RT_POL"/>
    <property type="match status" value="1"/>
</dbReference>
<name>A0ABD2MV64_9CUCU</name>
<sequence>MNRLLPEITSHLNPGNKCTAVFLDLARAFDTVPHVRLLNVLWHYRVRGTVWELFRNYLYDRQQAVRINGALSSMFPVEIGIPKGTVLGPILFLAYINDLLFLDLGGSVTSYADDTAIVFWDATWEEV</sequence>
<comment type="caution">
    <text evidence="2">The sequence shown here is derived from an EMBL/GenBank/DDBJ whole genome shotgun (WGS) entry which is preliminary data.</text>
</comment>